<dbReference type="KEGG" id="pmf:P9303_21091"/>
<dbReference type="STRING" id="59922.P9303_21091"/>
<dbReference type="HOGENOM" id="CLU_186890_0_0_3"/>
<evidence type="ECO:0000313" key="2">
    <source>
        <dbReference type="Proteomes" id="UP000002274"/>
    </source>
</evidence>
<proteinExistence type="predicted"/>
<name>A2CBI4_PROM3</name>
<protein>
    <submittedName>
        <fullName evidence="1">Possible Lysyl hydrolase</fullName>
    </submittedName>
</protein>
<sequence>MGKSCGSGELVVLTRVVRFADTSMKYIEGQYFQYRADQATQVLSKSRETNKAAEDHLYNAYTFLIDIYTPPSINLYA</sequence>
<dbReference type="BioCyc" id="PMAR59922:G1G80-1841-MONOMER"/>
<keyword evidence="1" id="KW-0378">Hydrolase</keyword>
<dbReference type="GO" id="GO:0016787">
    <property type="term" value="F:hydrolase activity"/>
    <property type="evidence" value="ECO:0007669"/>
    <property type="project" value="UniProtKB-KW"/>
</dbReference>
<reference evidence="1 2" key="1">
    <citation type="journal article" date="2007" name="PLoS Genet.">
        <title>Patterns and implications of gene gain and loss in the evolution of Prochlorococcus.</title>
        <authorList>
            <person name="Kettler G.C."/>
            <person name="Martiny A.C."/>
            <person name="Huang K."/>
            <person name="Zucker J."/>
            <person name="Coleman M.L."/>
            <person name="Rodrigue S."/>
            <person name="Chen F."/>
            <person name="Lapidus A."/>
            <person name="Ferriera S."/>
            <person name="Johnson J."/>
            <person name="Steglich C."/>
            <person name="Church G.M."/>
            <person name="Richardson P."/>
            <person name="Chisholm S.W."/>
        </authorList>
    </citation>
    <scope>NUCLEOTIDE SEQUENCE [LARGE SCALE GENOMIC DNA]</scope>
    <source>
        <strain evidence="1 2">MIT 9303</strain>
    </source>
</reference>
<dbReference type="EMBL" id="CP000554">
    <property type="protein sequence ID" value="ABM78844.1"/>
    <property type="molecule type" value="Genomic_DNA"/>
</dbReference>
<dbReference type="Proteomes" id="UP000002274">
    <property type="component" value="Chromosome"/>
</dbReference>
<evidence type="ECO:0000313" key="1">
    <source>
        <dbReference type="EMBL" id="ABM78844.1"/>
    </source>
</evidence>
<dbReference type="AlphaFoldDB" id="A2CBI4"/>
<gene>
    <name evidence="1" type="ordered locus">P9303_21091</name>
</gene>
<accession>A2CBI4</accession>
<organism evidence="1 2">
    <name type="scientific">Prochlorococcus marinus (strain MIT 9303)</name>
    <dbReference type="NCBI Taxonomy" id="59922"/>
    <lineage>
        <taxon>Bacteria</taxon>
        <taxon>Bacillati</taxon>
        <taxon>Cyanobacteriota</taxon>
        <taxon>Cyanophyceae</taxon>
        <taxon>Synechococcales</taxon>
        <taxon>Prochlorococcaceae</taxon>
        <taxon>Prochlorococcus</taxon>
    </lineage>
</organism>